<evidence type="ECO:0000313" key="2">
    <source>
        <dbReference type="EMBL" id="KAK8556722.1"/>
    </source>
</evidence>
<accession>A0ABR2EBE7</accession>
<proteinExistence type="predicted"/>
<dbReference type="Proteomes" id="UP001472677">
    <property type="component" value="Unassembled WGS sequence"/>
</dbReference>
<evidence type="ECO:0000313" key="3">
    <source>
        <dbReference type="Proteomes" id="UP001472677"/>
    </source>
</evidence>
<evidence type="ECO:0000256" key="1">
    <source>
        <dbReference type="SAM" id="MobiDB-lite"/>
    </source>
</evidence>
<organism evidence="2 3">
    <name type="scientific">Hibiscus sabdariffa</name>
    <name type="common">roselle</name>
    <dbReference type="NCBI Taxonomy" id="183260"/>
    <lineage>
        <taxon>Eukaryota</taxon>
        <taxon>Viridiplantae</taxon>
        <taxon>Streptophyta</taxon>
        <taxon>Embryophyta</taxon>
        <taxon>Tracheophyta</taxon>
        <taxon>Spermatophyta</taxon>
        <taxon>Magnoliopsida</taxon>
        <taxon>eudicotyledons</taxon>
        <taxon>Gunneridae</taxon>
        <taxon>Pentapetalae</taxon>
        <taxon>rosids</taxon>
        <taxon>malvids</taxon>
        <taxon>Malvales</taxon>
        <taxon>Malvaceae</taxon>
        <taxon>Malvoideae</taxon>
        <taxon>Hibiscus</taxon>
    </lineage>
</organism>
<comment type="caution">
    <text evidence="2">The sequence shown here is derived from an EMBL/GenBank/DDBJ whole genome shotgun (WGS) entry which is preliminary data.</text>
</comment>
<feature type="region of interest" description="Disordered" evidence="1">
    <location>
        <begin position="171"/>
        <end position="200"/>
    </location>
</feature>
<gene>
    <name evidence="2" type="ORF">V6N12_003117</name>
</gene>
<dbReference type="EMBL" id="JBBPBM010000017">
    <property type="protein sequence ID" value="KAK8556722.1"/>
    <property type="molecule type" value="Genomic_DNA"/>
</dbReference>
<name>A0ABR2EBE7_9ROSI</name>
<keyword evidence="3" id="KW-1185">Reference proteome</keyword>
<feature type="region of interest" description="Disordered" evidence="1">
    <location>
        <begin position="1"/>
        <end position="23"/>
    </location>
</feature>
<sequence length="397" mass="43875">MNMFEGSGEFENPRLLSDGLPSGRPTDYSLGSDALVMGQCKKLRGSNMHDPFVGTDSMEDGVWMSYANIVGTSLRRNTGDRDDLESLEFDLNKVVVLDEDCVVDRTGSFPKIEFSERVHKQIDSTMRNVVIESCVGKNGKDDDPKESSTNAAVEIATKEVPTEERGLFGPWMAVESRRKRSSMGGQSSSRRHGKQVSNSVDNRFTVLDNEQVEPLEDQRIESSINMANERVEHISEPVHGRSNAVFVEDNRDVSKNDAYRASNPESKAKESRQVFEKAVVMPMVEGQQVSVVKHNQTGGSKVHVAVSLFEKGYERVAWMGLCWGRRVGEGKAQKMAHSRINDIATHSELDPGGSTWVVVNQDGGLEPVVSMYIKQGIQTVVLDMVSSGEGRDSIADQ</sequence>
<reference evidence="2 3" key="1">
    <citation type="journal article" date="2024" name="G3 (Bethesda)">
        <title>Genome assembly of Hibiscus sabdariffa L. provides insights into metabolisms of medicinal natural products.</title>
        <authorList>
            <person name="Kim T."/>
        </authorList>
    </citation>
    <scope>NUCLEOTIDE SEQUENCE [LARGE SCALE GENOMIC DNA]</scope>
    <source>
        <strain evidence="2">TK-2024</strain>
        <tissue evidence="2">Old leaves</tissue>
    </source>
</reference>
<protein>
    <submittedName>
        <fullName evidence="2">Uncharacterized protein</fullName>
    </submittedName>
</protein>